<dbReference type="AlphaFoldDB" id="A0AAV1Y2A9"/>
<keyword evidence="2" id="KW-0805">Transcription regulation</keyword>
<dbReference type="PANTHER" id="PTHR45855:SF23">
    <property type="entry name" value="TRANSCRIPTION FACTOR MEE8-RELATED"/>
    <property type="match status" value="1"/>
</dbReference>
<evidence type="ECO:0000256" key="1">
    <source>
        <dbReference type="ARBA" id="ARBA00004123"/>
    </source>
</evidence>
<dbReference type="FunFam" id="4.10.280.10:FF:000059">
    <property type="entry name" value="transcription factor UNE10 isoform X1"/>
    <property type="match status" value="1"/>
</dbReference>
<evidence type="ECO:0000256" key="7">
    <source>
        <dbReference type="SAM" id="MobiDB-lite"/>
    </source>
</evidence>
<evidence type="ECO:0000256" key="2">
    <source>
        <dbReference type="ARBA" id="ARBA00023015"/>
    </source>
</evidence>
<sequence length="490" mass="52960">MSQCVPSWDVDDNNPPPPRLSLRSNSNSTATDVPMLDYEVAELTWENGQPSMHGLGLSRHPGKPSITSTATTNTASRYTWEKPRASGTLESIVNQATNLPHHGKLMFDGVGAGGVGHGGEAYGNMLAPWLAPHSASAVAAASNTVTMDALVPCSKLTEEHGTKVMESNIHHGIGGCMVGSSTHIRPRTGAAITTADQSAIFAATAKRDRMTRVSAVASRDQSVSGSATVGRDSQYLTLDTCDREFDLGFTSTSMGSPENTSSAKQCTKNTVDDHDSVCHSRPMREDLDEEEKKKGIGKSSVCTKRSRAAAIHNQSERKRRDKINQRMKTLQKLVPNSSKNDKASMLDEVIEYLKQLQAQLQMMNRINMSSMMLPMAMQQQLQMSMMAGPMGMGMGMGMGMNIPGMDMNTMNRSNIPGMPPILHPSAFMSMPSWDGGGGDRVQGPPAPVMPDPSMFPFFGCQAQPMNMDAYSRIAAMYQQMHQPPPSGSKN</sequence>
<keyword evidence="5" id="KW-0539">Nucleus</keyword>
<feature type="region of interest" description="Disordered" evidence="7">
    <location>
        <begin position="1"/>
        <end position="30"/>
    </location>
</feature>
<feature type="compositionally biased region" description="Basic and acidic residues" evidence="7">
    <location>
        <begin position="270"/>
        <end position="279"/>
    </location>
</feature>
<evidence type="ECO:0000259" key="8">
    <source>
        <dbReference type="PROSITE" id="PS50888"/>
    </source>
</evidence>
<dbReference type="InterPro" id="IPR047265">
    <property type="entry name" value="PIF1-like_bHLH"/>
</dbReference>
<reference evidence="9 10" key="1">
    <citation type="submission" date="2024-03" db="EMBL/GenBank/DDBJ databases">
        <authorList>
            <person name="Martinez-Hernandez J."/>
        </authorList>
    </citation>
    <scope>NUCLEOTIDE SEQUENCE [LARGE SCALE GENOMIC DNA]</scope>
</reference>
<feature type="domain" description="BHLH" evidence="8">
    <location>
        <begin position="307"/>
        <end position="356"/>
    </location>
</feature>
<dbReference type="SMART" id="SM00353">
    <property type="entry name" value="HLH"/>
    <property type="match status" value="1"/>
</dbReference>
<dbReference type="GO" id="GO:0005634">
    <property type="term" value="C:nucleus"/>
    <property type="evidence" value="ECO:0007669"/>
    <property type="project" value="UniProtKB-SubCell"/>
</dbReference>
<feature type="coiled-coil region" evidence="6">
    <location>
        <begin position="313"/>
        <end position="366"/>
    </location>
</feature>
<feature type="region of interest" description="Disordered" evidence="7">
    <location>
        <begin position="250"/>
        <end position="279"/>
    </location>
</feature>
<keyword evidence="3" id="KW-0238">DNA-binding</keyword>
<dbReference type="InterPro" id="IPR031066">
    <property type="entry name" value="bHLH_ALC-like_plant"/>
</dbReference>
<evidence type="ECO:0000256" key="6">
    <source>
        <dbReference type="SAM" id="Coils"/>
    </source>
</evidence>
<evidence type="ECO:0000256" key="3">
    <source>
        <dbReference type="ARBA" id="ARBA00023125"/>
    </source>
</evidence>
<keyword evidence="10" id="KW-1185">Reference proteome</keyword>
<accession>A0AAV1Y2A9</accession>
<comment type="subcellular location">
    <subcellularLocation>
        <location evidence="1">Nucleus</location>
    </subcellularLocation>
</comment>
<dbReference type="SUPFAM" id="SSF47459">
    <property type="entry name" value="HLH, helix-loop-helix DNA-binding domain"/>
    <property type="match status" value="1"/>
</dbReference>
<keyword evidence="4" id="KW-0804">Transcription</keyword>
<evidence type="ECO:0000256" key="4">
    <source>
        <dbReference type="ARBA" id="ARBA00023163"/>
    </source>
</evidence>
<dbReference type="Proteomes" id="UP001497480">
    <property type="component" value="Unassembled WGS sequence"/>
</dbReference>
<proteinExistence type="predicted"/>
<evidence type="ECO:0000313" key="9">
    <source>
        <dbReference type="EMBL" id="CAL0328146.1"/>
    </source>
</evidence>
<keyword evidence="6" id="KW-0175">Coiled coil</keyword>
<dbReference type="Gene3D" id="4.10.280.10">
    <property type="entry name" value="Helix-loop-helix DNA-binding domain"/>
    <property type="match status" value="1"/>
</dbReference>
<protein>
    <recommendedName>
        <fullName evidence="8">BHLH domain-containing protein</fullName>
    </recommendedName>
</protein>
<dbReference type="GO" id="GO:0046983">
    <property type="term" value="F:protein dimerization activity"/>
    <property type="evidence" value="ECO:0007669"/>
    <property type="project" value="InterPro"/>
</dbReference>
<feature type="compositionally biased region" description="Polar residues" evidence="7">
    <location>
        <begin position="250"/>
        <end position="269"/>
    </location>
</feature>
<dbReference type="InterPro" id="IPR036638">
    <property type="entry name" value="HLH_DNA-bd_sf"/>
</dbReference>
<dbReference type="PANTHER" id="PTHR45855">
    <property type="entry name" value="TRANSCRIPTION FACTOR PIF1-RELATED"/>
    <property type="match status" value="1"/>
</dbReference>
<dbReference type="PROSITE" id="PS50888">
    <property type="entry name" value="BHLH"/>
    <property type="match status" value="1"/>
</dbReference>
<dbReference type="GO" id="GO:0003677">
    <property type="term" value="F:DNA binding"/>
    <property type="evidence" value="ECO:0007669"/>
    <property type="project" value="UniProtKB-KW"/>
</dbReference>
<comment type="caution">
    <text evidence="9">The sequence shown here is derived from an EMBL/GenBank/DDBJ whole genome shotgun (WGS) entry which is preliminary data.</text>
</comment>
<dbReference type="Pfam" id="PF00010">
    <property type="entry name" value="HLH"/>
    <property type="match status" value="1"/>
</dbReference>
<evidence type="ECO:0000313" key="10">
    <source>
        <dbReference type="Proteomes" id="UP001497480"/>
    </source>
</evidence>
<dbReference type="CDD" id="cd11445">
    <property type="entry name" value="bHLH_AtPIF_like"/>
    <property type="match status" value="1"/>
</dbReference>
<name>A0AAV1Y2A9_LUPLU</name>
<dbReference type="EMBL" id="CAXHTB010000021">
    <property type="protein sequence ID" value="CAL0328146.1"/>
    <property type="molecule type" value="Genomic_DNA"/>
</dbReference>
<gene>
    <name evidence="9" type="ORF">LLUT_LOCUS29206</name>
</gene>
<organism evidence="9 10">
    <name type="scientific">Lupinus luteus</name>
    <name type="common">European yellow lupine</name>
    <dbReference type="NCBI Taxonomy" id="3873"/>
    <lineage>
        <taxon>Eukaryota</taxon>
        <taxon>Viridiplantae</taxon>
        <taxon>Streptophyta</taxon>
        <taxon>Embryophyta</taxon>
        <taxon>Tracheophyta</taxon>
        <taxon>Spermatophyta</taxon>
        <taxon>Magnoliopsida</taxon>
        <taxon>eudicotyledons</taxon>
        <taxon>Gunneridae</taxon>
        <taxon>Pentapetalae</taxon>
        <taxon>rosids</taxon>
        <taxon>fabids</taxon>
        <taxon>Fabales</taxon>
        <taxon>Fabaceae</taxon>
        <taxon>Papilionoideae</taxon>
        <taxon>50 kb inversion clade</taxon>
        <taxon>genistoids sensu lato</taxon>
        <taxon>core genistoids</taxon>
        <taxon>Genisteae</taxon>
        <taxon>Lupinus</taxon>
    </lineage>
</organism>
<dbReference type="InterPro" id="IPR011598">
    <property type="entry name" value="bHLH_dom"/>
</dbReference>
<evidence type="ECO:0000256" key="5">
    <source>
        <dbReference type="ARBA" id="ARBA00023242"/>
    </source>
</evidence>